<evidence type="ECO:0000256" key="1">
    <source>
        <dbReference type="ARBA" id="ARBA00004141"/>
    </source>
</evidence>
<sequence>MARLIEETPRHNYASIPGSAAPEEVEVSYRDEFRQIGKNALPLIVTFALQTSLSFVTVAFVGRLGALELGGVSLANVTFTATSAVFQGLATCLDTLCPQAFGAKQYQLVGLYFQRGLAISLVFACPIALLWWYSELMLGAMVDDQRLVKIAARYLRVMVTSIPGYVTFECGKKYLQAQNDFTTAQYILFVCAPLNVLLNYLFVFRFGLGFVGAPMATSLTFTLMGASLATFIWCKTYRDGTTSCWSPLKNWKPIFANWGTMVSLAIPGIIMIEAEFLAFESLTVLSAKFGTESLAAQSVIASIQSLTFQAPFSAGVAASNRIAYHIGKSRVRACQVASRATLIYIGFLIGTANLLFLVLGRTIIPSVFSNDEGVIKIASQVLPIIGINQVCDVLNVLSAGILRAQGRQKIGGVLNIIAYYLVGLPMAIFLGFRCKWALQGFWVGLGCGILFLGLSELYCVWKSDWAKIIRNSRRLHKDSPAV</sequence>
<keyword evidence="8" id="KW-1185">Reference proteome</keyword>
<gene>
    <name evidence="7" type="ordered locus">KLTH0C07524g</name>
</gene>
<dbReference type="InterPro" id="IPR045069">
    <property type="entry name" value="MATE_euk"/>
</dbReference>
<dbReference type="InParanoid" id="C5DEA2"/>
<feature type="transmembrane region" description="Helical" evidence="6">
    <location>
        <begin position="380"/>
        <end position="401"/>
    </location>
</feature>
<evidence type="ECO:0000256" key="6">
    <source>
        <dbReference type="SAM" id="Phobius"/>
    </source>
</evidence>
<dbReference type="STRING" id="559295.C5DEA2"/>
<dbReference type="KEGG" id="lth:KLTH0C07524g"/>
<feature type="transmembrane region" description="Helical" evidence="6">
    <location>
        <begin position="438"/>
        <end position="461"/>
    </location>
</feature>
<name>C5DEA2_LACTC</name>
<feature type="transmembrane region" description="Helical" evidence="6">
    <location>
        <begin position="40"/>
        <end position="62"/>
    </location>
</feature>
<dbReference type="InterPro" id="IPR002528">
    <property type="entry name" value="MATE_fam"/>
</dbReference>
<evidence type="ECO:0000256" key="5">
    <source>
        <dbReference type="ARBA" id="ARBA00023136"/>
    </source>
</evidence>
<dbReference type="PANTHER" id="PTHR11206">
    <property type="entry name" value="MULTIDRUG RESISTANCE PROTEIN"/>
    <property type="match status" value="1"/>
</dbReference>
<evidence type="ECO:0000313" key="8">
    <source>
        <dbReference type="Proteomes" id="UP000002036"/>
    </source>
</evidence>
<dbReference type="CDD" id="cd13132">
    <property type="entry name" value="MATE_eukaryotic"/>
    <property type="match status" value="1"/>
</dbReference>
<dbReference type="GO" id="GO:0042910">
    <property type="term" value="F:xenobiotic transmembrane transporter activity"/>
    <property type="evidence" value="ECO:0007669"/>
    <property type="project" value="InterPro"/>
</dbReference>
<evidence type="ECO:0000256" key="2">
    <source>
        <dbReference type="ARBA" id="ARBA00010199"/>
    </source>
</evidence>
<evidence type="ECO:0000313" key="7">
    <source>
        <dbReference type="EMBL" id="CAR22113.1"/>
    </source>
</evidence>
<organism evidence="7 8">
    <name type="scientific">Lachancea thermotolerans (strain ATCC 56472 / CBS 6340 / NRRL Y-8284)</name>
    <name type="common">Yeast</name>
    <name type="synonym">Kluyveromyces thermotolerans</name>
    <dbReference type="NCBI Taxonomy" id="559295"/>
    <lineage>
        <taxon>Eukaryota</taxon>
        <taxon>Fungi</taxon>
        <taxon>Dikarya</taxon>
        <taxon>Ascomycota</taxon>
        <taxon>Saccharomycotina</taxon>
        <taxon>Saccharomycetes</taxon>
        <taxon>Saccharomycetales</taxon>
        <taxon>Saccharomycetaceae</taxon>
        <taxon>Lachancea</taxon>
    </lineage>
</organism>
<feature type="transmembrane region" description="Helical" evidence="6">
    <location>
        <begin position="340"/>
        <end position="360"/>
    </location>
</feature>
<keyword evidence="4 6" id="KW-1133">Transmembrane helix</keyword>
<dbReference type="Proteomes" id="UP000002036">
    <property type="component" value="Chromosome C"/>
</dbReference>
<dbReference type="EMBL" id="CU928167">
    <property type="protein sequence ID" value="CAR22113.1"/>
    <property type="molecule type" value="Genomic_DNA"/>
</dbReference>
<evidence type="ECO:0000256" key="3">
    <source>
        <dbReference type="ARBA" id="ARBA00022692"/>
    </source>
</evidence>
<dbReference type="Pfam" id="PF01554">
    <property type="entry name" value="MatE"/>
    <property type="match status" value="2"/>
</dbReference>
<keyword evidence="3 6" id="KW-0812">Transmembrane</keyword>
<feature type="transmembrane region" description="Helical" evidence="6">
    <location>
        <begin position="183"/>
        <end position="203"/>
    </location>
</feature>
<dbReference type="eggNOG" id="KOG1347">
    <property type="taxonomic scope" value="Eukaryota"/>
</dbReference>
<keyword evidence="5 6" id="KW-0472">Membrane</keyword>
<dbReference type="NCBIfam" id="TIGR00797">
    <property type="entry name" value="matE"/>
    <property type="match status" value="1"/>
</dbReference>
<dbReference type="OrthoDB" id="2126698at2759"/>
<comment type="similarity">
    <text evidence="2">Belongs to the multi antimicrobial extrusion (MATE) (TC 2.A.66.1) family.</text>
</comment>
<protein>
    <submittedName>
        <fullName evidence="7">KLTH0C07524p</fullName>
    </submittedName>
</protein>
<dbReference type="GO" id="GO:0016020">
    <property type="term" value="C:membrane"/>
    <property type="evidence" value="ECO:0007669"/>
    <property type="project" value="UniProtKB-SubCell"/>
</dbReference>
<feature type="transmembrane region" description="Helical" evidence="6">
    <location>
        <begin position="117"/>
        <end position="134"/>
    </location>
</feature>
<dbReference type="HOGENOM" id="CLU_012893_1_2_1"/>
<reference evidence="7 8" key="1">
    <citation type="journal article" date="2009" name="Genome Res.">
        <title>Comparative genomics of protoploid Saccharomycetaceae.</title>
        <authorList>
            <consortium name="The Genolevures Consortium"/>
            <person name="Souciet J.-L."/>
            <person name="Dujon B."/>
            <person name="Gaillardin C."/>
            <person name="Johnston M."/>
            <person name="Baret P.V."/>
            <person name="Cliften P."/>
            <person name="Sherman D.J."/>
            <person name="Weissenbach J."/>
            <person name="Westhof E."/>
            <person name="Wincker P."/>
            <person name="Jubin C."/>
            <person name="Poulain J."/>
            <person name="Barbe V."/>
            <person name="Segurens B."/>
            <person name="Artiguenave F."/>
            <person name="Anthouard V."/>
            <person name="Vacherie B."/>
            <person name="Val M.-E."/>
            <person name="Fulton R.S."/>
            <person name="Minx P."/>
            <person name="Wilson R."/>
            <person name="Durrens P."/>
            <person name="Jean G."/>
            <person name="Marck C."/>
            <person name="Martin T."/>
            <person name="Nikolski M."/>
            <person name="Rolland T."/>
            <person name="Seret M.-L."/>
            <person name="Casaregola S."/>
            <person name="Despons L."/>
            <person name="Fairhead C."/>
            <person name="Fischer G."/>
            <person name="Lafontaine I."/>
            <person name="Leh V."/>
            <person name="Lemaire M."/>
            <person name="de Montigny J."/>
            <person name="Neuveglise C."/>
            <person name="Thierry A."/>
            <person name="Blanc-Lenfle I."/>
            <person name="Bleykasten C."/>
            <person name="Diffels J."/>
            <person name="Fritsch E."/>
            <person name="Frangeul L."/>
            <person name="Goeffon A."/>
            <person name="Jauniaux N."/>
            <person name="Kachouri-Lafond R."/>
            <person name="Payen C."/>
            <person name="Potier S."/>
            <person name="Pribylova L."/>
            <person name="Ozanne C."/>
            <person name="Richard G.-F."/>
            <person name="Sacerdot C."/>
            <person name="Straub M.-L."/>
            <person name="Talla E."/>
        </authorList>
    </citation>
    <scope>NUCLEOTIDE SEQUENCE [LARGE SCALE GENOMIC DNA]</scope>
    <source>
        <strain evidence="8">ATCC 56472 / CBS 6340 / NRRL Y-8284</strain>
    </source>
</reference>
<dbReference type="GO" id="GO:0015297">
    <property type="term" value="F:antiporter activity"/>
    <property type="evidence" value="ECO:0007669"/>
    <property type="project" value="InterPro"/>
</dbReference>
<evidence type="ECO:0000256" key="4">
    <source>
        <dbReference type="ARBA" id="ARBA00022989"/>
    </source>
</evidence>
<comment type="subcellular location">
    <subcellularLocation>
        <location evidence="1">Membrane</location>
        <topology evidence="1">Multi-pass membrane protein</topology>
    </subcellularLocation>
</comment>
<accession>C5DEA2</accession>
<dbReference type="RefSeq" id="XP_002552551.1">
    <property type="nucleotide sequence ID" value="XM_002552505.1"/>
</dbReference>
<dbReference type="GO" id="GO:1990961">
    <property type="term" value="P:xenobiotic detoxification by transmembrane export across the plasma membrane"/>
    <property type="evidence" value="ECO:0007669"/>
    <property type="project" value="InterPro"/>
</dbReference>
<proteinExistence type="inferred from homology"/>
<feature type="transmembrane region" description="Helical" evidence="6">
    <location>
        <begin position="215"/>
        <end position="234"/>
    </location>
</feature>
<dbReference type="OMA" id="MCENTEA"/>
<feature type="transmembrane region" description="Helical" evidence="6">
    <location>
        <begin position="299"/>
        <end position="319"/>
    </location>
</feature>
<dbReference type="GeneID" id="8291422"/>
<feature type="transmembrane region" description="Helical" evidence="6">
    <location>
        <begin position="413"/>
        <end position="432"/>
    </location>
</feature>
<feature type="transmembrane region" description="Helical" evidence="6">
    <location>
        <begin position="74"/>
        <end position="96"/>
    </location>
</feature>
<dbReference type="AlphaFoldDB" id="C5DEA2"/>
<feature type="transmembrane region" description="Helical" evidence="6">
    <location>
        <begin position="255"/>
        <end position="279"/>
    </location>
</feature>